<organism evidence="1 2">
    <name type="scientific">Paenibacillus methanolicus</name>
    <dbReference type="NCBI Taxonomy" id="582686"/>
    <lineage>
        <taxon>Bacteria</taxon>
        <taxon>Bacillati</taxon>
        <taxon>Bacillota</taxon>
        <taxon>Bacilli</taxon>
        <taxon>Bacillales</taxon>
        <taxon>Paenibacillaceae</taxon>
        <taxon>Paenibacillus</taxon>
    </lineage>
</organism>
<protein>
    <submittedName>
        <fullName evidence="1">Uncharacterized protein</fullName>
    </submittedName>
</protein>
<dbReference type="AlphaFoldDB" id="A0A5S5CJ45"/>
<evidence type="ECO:0000313" key="1">
    <source>
        <dbReference type="EMBL" id="TYP78033.1"/>
    </source>
</evidence>
<keyword evidence="2" id="KW-1185">Reference proteome</keyword>
<comment type="caution">
    <text evidence="1">The sequence shown here is derived from an EMBL/GenBank/DDBJ whole genome shotgun (WGS) entry which is preliminary data.</text>
</comment>
<sequence>MATQIEASFPAGGSTREAELKLQALRAREVTAGEEGVIRATVDDDQVDRVLHVIAELGGTPQLN</sequence>
<gene>
    <name evidence="1" type="ORF">BCM02_102609</name>
</gene>
<evidence type="ECO:0000313" key="2">
    <source>
        <dbReference type="Proteomes" id="UP000323257"/>
    </source>
</evidence>
<proteinExistence type="predicted"/>
<reference evidence="1 2" key="1">
    <citation type="submission" date="2019-07" db="EMBL/GenBank/DDBJ databases">
        <title>Genomic Encyclopedia of Type Strains, Phase III (KMG-III): the genomes of soil and plant-associated and newly described type strains.</title>
        <authorList>
            <person name="Whitman W."/>
        </authorList>
    </citation>
    <scope>NUCLEOTIDE SEQUENCE [LARGE SCALE GENOMIC DNA]</scope>
    <source>
        <strain evidence="1 2">BL24</strain>
    </source>
</reference>
<dbReference type="RefSeq" id="WP_148928499.1">
    <property type="nucleotide sequence ID" value="NZ_VNHS01000002.1"/>
</dbReference>
<dbReference type="EMBL" id="VNHS01000002">
    <property type="protein sequence ID" value="TYP78033.1"/>
    <property type="molecule type" value="Genomic_DNA"/>
</dbReference>
<dbReference type="OrthoDB" id="2627978at2"/>
<accession>A0A5S5CJ45</accession>
<name>A0A5S5CJ45_9BACL</name>
<dbReference type="Proteomes" id="UP000323257">
    <property type="component" value="Unassembled WGS sequence"/>
</dbReference>